<sequence>MPEPNDEIVSRRAFAVSTLRSLPELPESAAERVTDVAIDHADELLAWLADKDCPGHASPIADPIRLHLQHRKHVLAIAGTDSDDTDDSVDGTVGFHGLQAWALDANVIWITQDHCVFDPAGRLLLDAKANGPDPDAVIPFPIDARQRKANTEVQLRNRLVAPVEALLPLRGVDEIRLRDASDVARRAIALFLVATRAESILTGKPIDIERMKARCPIGYESLTPRERAFFDTAPSPATQASLAQAATELAWRYEALMALQWALDMQFELAWPDEHADLTAVTRLMIDLPDEAIIEQARLRSATELLDAAELHYQCFHAIVDSQQTQNDLSGILDPGVVCERLIAISWICGLSGESEWDKTSDWLERGCQPPT</sequence>
<keyword evidence="2" id="KW-1185">Reference proteome</keyword>
<comment type="caution">
    <text evidence="1">The sequence shown here is derived from an EMBL/GenBank/DDBJ whole genome shotgun (WGS) entry which is preliminary data.</text>
</comment>
<reference evidence="1 2" key="1">
    <citation type="submission" date="2020-08" db="EMBL/GenBank/DDBJ databases">
        <title>Genomic Encyclopedia of Type Strains, Phase III (KMG-III): the genomes of soil and plant-associated and newly described type strains.</title>
        <authorList>
            <person name="Whitman W."/>
        </authorList>
    </citation>
    <scope>NUCLEOTIDE SEQUENCE [LARGE SCALE GENOMIC DNA]</scope>
    <source>
        <strain evidence="1 2">CECT 8075</strain>
    </source>
</reference>
<evidence type="ECO:0000313" key="2">
    <source>
        <dbReference type="Proteomes" id="UP000536179"/>
    </source>
</evidence>
<evidence type="ECO:0000313" key="1">
    <source>
        <dbReference type="EMBL" id="MBB3207745.1"/>
    </source>
</evidence>
<organism evidence="1 2">
    <name type="scientific">Aporhodopirellula rubra</name>
    <dbReference type="NCBI Taxonomy" id="980271"/>
    <lineage>
        <taxon>Bacteria</taxon>
        <taxon>Pseudomonadati</taxon>
        <taxon>Planctomycetota</taxon>
        <taxon>Planctomycetia</taxon>
        <taxon>Pirellulales</taxon>
        <taxon>Pirellulaceae</taxon>
        <taxon>Aporhodopirellula</taxon>
    </lineage>
</organism>
<proteinExistence type="predicted"/>
<evidence type="ECO:0008006" key="3">
    <source>
        <dbReference type="Google" id="ProtNLM"/>
    </source>
</evidence>
<protein>
    <recommendedName>
        <fullName evidence="3">DUF4272 domain-containing protein</fullName>
    </recommendedName>
</protein>
<dbReference type="InterPro" id="IPR025368">
    <property type="entry name" value="DUF4272"/>
</dbReference>
<dbReference type="Pfam" id="PF14094">
    <property type="entry name" value="DUF4272"/>
    <property type="match status" value="1"/>
</dbReference>
<gene>
    <name evidence="1" type="ORF">FHS27_003572</name>
</gene>
<accession>A0A7W5H786</accession>
<name>A0A7W5H786_9BACT</name>
<dbReference type="Proteomes" id="UP000536179">
    <property type="component" value="Unassembled WGS sequence"/>
</dbReference>
<dbReference type="RefSeq" id="WP_246419953.1">
    <property type="nucleotide sequence ID" value="NZ_JACHXU010000012.1"/>
</dbReference>
<dbReference type="AlphaFoldDB" id="A0A7W5H786"/>
<dbReference type="EMBL" id="JACHXU010000012">
    <property type="protein sequence ID" value="MBB3207745.1"/>
    <property type="molecule type" value="Genomic_DNA"/>
</dbReference>